<name>A0A1I7WV13_HETBA</name>
<accession>A0A1I7WV13</accession>
<proteinExistence type="predicted"/>
<organism evidence="1 2">
    <name type="scientific">Heterorhabditis bacteriophora</name>
    <name type="common">Entomopathogenic nematode worm</name>
    <dbReference type="NCBI Taxonomy" id="37862"/>
    <lineage>
        <taxon>Eukaryota</taxon>
        <taxon>Metazoa</taxon>
        <taxon>Ecdysozoa</taxon>
        <taxon>Nematoda</taxon>
        <taxon>Chromadorea</taxon>
        <taxon>Rhabditida</taxon>
        <taxon>Rhabditina</taxon>
        <taxon>Rhabditomorpha</taxon>
        <taxon>Strongyloidea</taxon>
        <taxon>Heterorhabditidae</taxon>
        <taxon>Heterorhabditis</taxon>
    </lineage>
</organism>
<dbReference type="WBParaSite" id="Hba_08999">
    <property type="protein sequence ID" value="Hba_08999"/>
    <property type="gene ID" value="Hba_08999"/>
</dbReference>
<protein>
    <submittedName>
        <fullName evidence="2">Rab-GAP TBC domain-containing protein</fullName>
    </submittedName>
</protein>
<keyword evidence="1" id="KW-1185">Reference proteome</keyword>
<evidence type="ECO:0000313" key="1">
    <source>
        <dbReference type="Proteomes" id="UP000095283"/>
    </source>
</evidence>
<reference evidence="2" key="1">
    <citation type="submission" date="2016-11" db="UniProtKB">
        <authorList>
            <consortium name="WormBaseParasite"/>
        </authorList>
    </citation>
    <scope>IDENTIFICATION</scope>
</reference>
<sequence length="136" mass="15643">MSYFCGLCRLTISGNLQPQIRKWFSRAFLHISSLDDTKMRPKISGNKLLHLLYCTGQQERYADYLTGLNDIIMLHEHPLLTSEVLVFFFSALFHANQYALRFHEMGQFASSESSPSVHLVGYEGMRRLLPNAMVVK</sequence>
<evidence type="ECO:0000313" key="2">
    <source>
        <dbReference type="WBParaSite" id="Hba_08999"/>
    </source>
</evidence>
<dbReference type="Proteomes" id="UP000095283">
    <property type="component" value="Unplaced"/>
</dbReference>
<dbReference type="AlphaFoldDB" id="A0A1I7WV13"/>